<dbReference type="InterPro" id="IPR009045">
    <property type="entry name" value="Zn_M74/Hedgehog-like"/>
</dbReference>
<keyword evidence="3" id="KW-1185">Reference proteome</keyword>
<keyword evidence="1" id="KW-0812">Transmembrane</keyword>
<evidence type="ECO:0000313" key="2">
    <source>
        <dbReference type="EMBL" id="WZU69470.1"/>
    </source>
</evidence>
<dbReference type="Proteomes" id="UP001470809">
    <property type="component" value="Chromosome"/>
</dbReference>
<proteinExistence type="predicted"/>
<dbReference type="AlphaFoldDB" id="A0AAN0MD85"/>
<name>A0AAN0MD85_9RHOB</name>
<reference evidence="2" key="1">
    <citation type="submission" date="2024-08" db="EMBL/GenBank/DDBJ databases">
        <title>Phylogenomic analyses of a clade within the roseobacter group suggest taxonomic reassignments of species of the genera Aestuariivita, Citreicella, Loktanella, Nautella, Pelagibaca, Ruegeria, Thalassobius, Thiobacimonas and Tropicibacter, and the proposal o.</title>
        <authorList>
            <person name="Jeon C.O."/>
        </authorList>
    </citation>
    <scope>NUCLEOTIDE SEQUENCE</scope>
    <source>
        <strain evidence="2">SS1-5</strain>
    </source>
</reference>
<dbReference type="RefSeq" id="WP_342078763.1">
    <property type="nucleotide sequence ID" value="NZ_CP151767.2"/>
</dbReference>
<dbReference type="EMBL" id="CP151767">
    <property type="protein sequence ID" value="WZU69470.1"/>
    <property type="molecule type" value="Genomic_DNA"/>
</dbReference>
<evidence type="ECO:0000256" key="1">
    <source>
        <dbReference type="SAM" id="Phobius"/>
    </source>
</evidence>
<feature type="transmembrane region" description="Helical" evidence="1">
    <location>
        <begin position="6"/>
        <end position="27"/>
    </location>
</feature>
<sequence length="259" mass="28531">MIRHGLAIILLTLISQLGGIAWLVAIVLRPVARFWTVFVLAYLGLSVGAHYVAPGFGRVPLPCLDAGPTQIAVLNPVYCALNRNYVDPALKSHADALAAQMHDDFPGTRTRALDAGFPFVEGFPLLPHLSHDDGQKLDLALYYTDQDGTYQLGRARSPIGYWAFEQPPANAATLCDADGGFGLRWDMDWAQSYMRPWPLDEDRTAAALAWLANNPTGTDYAVFVEPHLAERLGVNADVIRFQGCQAARHDDHIHLQFQP</sequence>
<feature type="transmembrane region" description="Helical" evidence="1">
    <location>
        <begin position="34"/>
        <end position="53"/>
    </location>
</feature>
<evidence type="ECO:0000313" key="3">
    <source>
        <dbReference type="Proteomes" id="UP001470809"/>
    </source>
</evidence>
<dbReference type="KEGG" id="yrh:AABB31_11875"/>
<protein>
    <submittedName>
        <fullName evidence="2">Uncharacterized protein</fullName>
    </submittedName>
</protein>
<organism evidence="2 3">
    <name type="scientific">Yoonia rhodophyticola</name>
    <dbReference type="NCBI Taxonomy" id="3137370"/>
    <lineage>
        <taxon>Bacteria</taxon>
        <taxon>Pseudomonadati</taxon>
        <taxon>Pseudomonadota</taxon>
        <taxon>Alphaproteobacteria</taxon>
        <taxon>Rhodobacterales</taxon>
        <taxon>Paracoccaceae</taxon>
        <taxon>Yoonia</taxon>
    </lineage>
</organism>
<gene>
    <name evidence="2" type="ORF">AABB31_11875</name>
</gene>
<keyword evidence="1" id="KW-0472">Membrane</keyword>
<dbReference type="Gene3D" id="3.30.1380.10">
    <property type="match status" value="1"/>
</dbReference>
<accession>A0AAN0MD85</accession>
<keyword evidence="1" id="KW-1133">Transmembrane helix</keyword>